<protein>
    <submittedName>
        <fullName evidence="1">Uncharacterized protein</fullName>
    </submittedName>
</protein>
<name>A0A1H4RYC5_RHOJO</name>
<accession>A0A1H4RYC5</accession>
<organism evidence="1 2">
    <name type="scientific">Rhodococcus jostii</name>
    <dbReference type="NCBI Taxonomy" id="132919"/>
    <lineage>
        <taxon>Bacteria</taxon>
        <taxon>Bacillati</taxon>
        <taxon>Actinomycetota</taxon>
        <taxon>Actinomycetes</taxon>
        <taxon>Mycobacteriales</taxon>
        <taxon>Nocardiaceae</taxon>
        <taxon>Rhodococcus</taxon>
    </lineage>
</organism>
<proteinExistence type="predicted"/>
<reference evidence="2" key="1">
    <citation type="submission" date="2016-10" db="EMBL/GenBank/DDBJ databases">
        <authorList>
            <person name="Varghese N."/>
        </authorList>
    </citation>
    <scope>NUCLEOTIDE SEQUENCE [LARGE SCALE GENOMIC DNA]</scope>
    <source>
        <strain evidence="2">DSM 44719</strain>
    </source>
</reference>
<dbReference type="OrthoDB" id="10004739at2"/>
<dbReference type="AlphaFoldDB" id="A0A1H4RYC5"/>
<gene>
    <name evidence="1" type="ORF">SAMN04490220_1459</name>
</gene>
<sequence length="187" mass="20067">MVVIRRGAQQSGNQIGPATREQPEFLEVPFFASYVFQKASAPRELPEVLRVGAREECGVPYRLIELNEQVKVGDGKARADLQAAVKGEDGHRAWTALGFVQTVPSALTLTVLLTDLGSHVLSAVAVSLSGIVAADTIRPILGRARMQYELLGGLKPSVNSASAVDKLWGIADLEFWAARTQSLASLT</sequence>
<dbReference type="EMBL" id="FNTL01000004">
    <property type="protein sequence ID" value="SEC36886.1"/>
    <property type="molecule type" value="Genomic_DNA"/>
</dbReference>
<dbReference type="Proteomes" id="UP000183407">
    <property type="component" value="Unassembled WGS sequence"/>
</dbReference>
<evidence type="ECO:0000313" key="1">
    <source>
        <dbReference type="EMBL" id="SEC36886.1"/>
    </source>
</evidence>
<dbReference type="RefSeq" id="WP_143048851.1">
    <property type="nucleotide sequence ID" value="NZ_FNTL01000004.1"/>
</dbReference>
<evidence type="ECO:0000313" key="2">
    <source>
        <dbReference type="Proteomes" id="UP000183407"/>
    </source>
</evidence>